<feature type="domain" description="DUF4277" evidence="3">
    <location>
        <begin position="4"/>
        <end position="107"/>
    </location>
</feature>
<evidence type="ECO:0000256" key="2">
    <source>
        <dbReference type="SAM" id="MobiDB-lite"/>
    </source>
</evidence>
<evidence type="ECO:0000313" key="4">
    <source>
        <dbReference type="EMBL" id="UUX91680.1"/>
    </source>
</evidence>
<evidence type="ECO:0000259" key="3">
    <source>
        <dbReference type="Pfam" id="PF14104"/>
    </source>
</evidence>
<keyword evidence="1" id="KW-0175">Coiled coil</keyword>
<dbReference type="Pfam" id="PF14104">
    <property type="entry name" value="DUF4277"/>
    <property type="match status" value="1"/>
</dbReference>
<dbReference type="InterPro" id="IPR025457">
    <property type="entry name" value="DUF4277"/>
</dbReference>
<feature type="compositionally biased region" description="Basic and acidic residues" evidence="2">
    <location>
        <begin position="371"/>
        <end position="382"/>
    </location>
</feature>
<dbReference type="RefSeq" id="WP_257741833.1">
    <property type="nucleotide sequence ID" value="NZ_CP096115.1"/>
</dbReference>
<dbReference type="EMBL" id="CP096115">
    <property type="protein sequence ID" value="UUX91680.1"/>
    <property type="molecule type" value="Genomic_DNA"/>
</dbReference>
<accession>A0A9E7TJF8</accession>
<sequence length="398" mass="46316">MPEKLDALPIINYFIDKLELDDILKCAMPHADPSNHIMPHISIGIVLRNIIAGRLALYNFKDWVDPFAPQLFHLNSEQVDYINDDRVGRALEKLFDADRASLMTEIVLKAVRKFDIEMDQFHNDSTSITFYGNYEDANGEDQRGKSTLNITHGHNKDHRPDLKQLVFDLTVSSDGAIPIHYKNYDGNRTDDTTHIDTWDTLRKIKGDTEFIYVADSKLCVTETMKHIDKEGGFFITILPKTRSEEKWFRDHVAENKVSWDEICKVQNPRDKKGQTITWKMVESPICSKEGFRIVWAWNSKKEEIDQNRRQKRIDKSILELEELQKRLESKRCRLKTKQAVSQEVETIIEATGTKRWIDVEIDEISKISYKQEKRGRPTKDTKYVANTKSPVPSEMENQ</sequence>
<organism evidence="4 5">
    <name type="scientific">Methanoplanus endosymbiosus</name>
    <dbReference type="NCBI Taxonomy" id="33865"/>
    <lineage>
        <taxon>Archaea</taxon>
        <taxon>Methanobacteriati</taxon>
        <taxon>Methanobacteriota</taxon>
        <taxon>Stenosarchaea group</taxon>
        <taxon>Methanomicrobia</taxon>
        <taxon>Methanomicrobiales</taxon>
        <taxon>Methanomicrobiaceae</taxon>
        <taxon>Methanoplanus</taxon>
    </lineage>
</organism>
<dbReference type="Proteomes" id="UP001060368">
    <property type="component" value="Chromosome"/>
</dbReference>
<dbReference type="InterPro" id="IPR047654">
    <property type="entry name" value="IS1634_transpos"/>
</dbReference>
<dbReference type="NCBIfam" id="NF033559">
    <property type="entry name" value="transpos_IS1634"/>
    <property type="match status" value="1"/>
</dbReference>
<gene>
    <name evidence="4" type="ORF">L6E24_09890</name>
</gene>
<feature type="coiled-coil region" evidence="1">
    <location>
        <begin position="313"/>
        <end position="340"/>
    </location>
</feature>
<name>A0A9E7TJF8_9EURY</name>
<reference evidence="4" key="1">
    <citation type="submission" date="2022-04" db="EMBL/GenBank/DDBJ databases">
        <title>Complete genome of Methanoplanus endosymbiosus DSM 3599.</title>
        <authorList>
            <person name="Chen S.-C."/>
            <person name="You Y.-T."/>
            <person name="Zhou Y.-Z."/>
            <person name="Lai M.-C."/>
        </authorList>
    </citation>
    <scope>NUCLEOTIDE SEQUENCE</scope>
    <source>
        <strain evidence="4">DSM 3599</strain>
    </source>
</reference>
<dbReference type="KEGG" id="mend:L6E24_09890"/>
<dbReference type="AlphaFoldDB" id="A0A9E7TJF8"/>
<proteinExistence type="predicted"/>
<dbReference type="PANTHER" id="PTHR34614">
    <property type="match status" value="1"/>
</dbReference>
<protein>
    <submittedName>
        <fullName evidence="4">IS1634 family transposase</fullName>
    </submittedName>
</protein>
<evidence type="ECO:0000256" key="1">
    <source>
        <dbReference type="SAM" id="Coils"/>
    </source>
</evidence>
<evidence type="ECO:0000313" key="5">
    <source>
        <dbReference type="Proteomes" id="UP001060368"/>
    </source>
</evidence>
<dbReference type="PANTHER" id="PTHR34614:SF2">
    <property type="entry name" value="TRANSPOSASE IS4-LIKE DOMAIN-CONTAINING PROTEIN"/>
    <property type="match status" value="1"/>
</dbReference>
<keyword evidence="5" id="KW-1185">Reference proteome</keyword>
<feature type="region of interest" description="Disordered" evidence="2">
    <location>
        <begin position="371"/>
        <end position="398"/>
    </location>
</feature>
<dbReference type="GeneID" id="74308014"/>
<feature type="compositionally biased region" description="Polar residues" evidence="2">
    <location>
        <begin position="384"/>
        <end position="398"/>
    </location>
</feature>